<organism evidence="3 4">
    <name type="scientific">Alteribacillus bidgolensis</name>
    <dbReference type="NCBI Taxonomy" id="930129"/>
    <lineage>
        <taxon>Bacteria</taxon>
        <taxon>Bacillati</taxon>
        <taxon>Bacillota</taxon>
        <taxon>Bacilli</taxon>
        <taxon>Bacillales</taxon>
        <taxon>Bacillaceae</taxon>
        <taxon>Alteribacillus</taxon>
    </lineage>
</organism>
<dbReference type="AlphaFoldDB" id="A0A1G8CI32"/>
<name>A0A1G8CI32_9BACI</name>
<dbReference type="SUPFAM" id="SSF51430">
    <property type="entry name" value="NAD(P)-linked oxidoreductase"/>
    <property type="match status" value="1"/>
</dbReference>
<dbReference type="Gene3D" id="3.20.20.100">
    <property type="entry name" value="NADP-dependent oxidoreductase domain"/>
    <property type="match status" value="1"/>
</dbReference>
<dbReference type="InterPro" id="IPR023210">
    <property type="entry name" value="NADP_OxRdtase_dom"/>
</dbReference>
<protein>
    <submittedName>
        <fullName evidence="3">Predicted oxidoreductase</fullName>
    </submittedName>
</protein>
<sequence length="331" mass="37761">MKYKKLGKSGAIVSELCLGTMTFGKGTSEKDAVRMVHQFLDYGGNFIDTADVYVGGKSEEIVGEAIKDRRSDVVLATKVRMKTGENPNDVGYSRKRVMEGVEQSLKRLKTDYIDLYQLHVWDHLTPIEETLRTLNDLISSGKVRYIGCSNFLAWQLMKSLSISEQKNIAKFITIQPQYSLLHREMDREMLSLCQEEGIGILPWAPLGGGFLTGKYDSLHKPDEEWRLVTAGPGEYYWENKALERNFIILEKVKKIAAEIDKTPAQVALNWLLMKEGITSPIFGARTLEQFEENINAAGWQLSKEHFEELDQISALPPEYPNRFIEKFKRDI</sequence>
<evidence type="ECO:0000313" key="4">
    <source>
        <dbReference type="Proteomes" id="UP000199017"/>
    </source>
</evidence>
<dbReference type="PANTHER" id="PTHR43364">
    <property type="entry name" value="NADH-SPECIFIC METHYLGLYOXAL REDUCTASE-RELATED"/>
    <property type="match status" value="1"/>
</dbReference>
<dbReference type="InterPro" id="IPR020471">
    <property type="entry name" value="AKR"/>
</dbReference>
<dbReference type="PANTHER" id="PTHR43364:SF4">
    <property type="entry name" value="NAD(P)-LINKED OXIDOREDUCTASE SUPERFAMILY PROTEIN"/>
    <property type="match status" value="1"/>
</dbReference>
<dbReference type="InterPro" id="IPR036812">
    <property type="entry name" value="NAD(P)_OxRdtase_dom_sf"/>
</dbReference>
<dbReference type="PRINTS" id="PR00069">
    <property type="entry name" value="ALDKETRDTASE"/>
</dbReference>
<feature type="domain" description="NADP-dependent oxidoreductase" evidence="2">
    <location>
        <begin position="15"/>
        <end position="313"/>
    </location>
</feature>
<gene>
    <name evidence="3" type="ORF">SAMN05216352_101329</name>
</gene>
<dbReference type="EMBL" id="FNDU01000001">
    <property type="protein sequence ID" value="SDH45105.1"/>
    <property type="molecule type" value="Genomic_DNA"/>
</dbReference>
<dbReference type="Proteomes" id="UP000199017">
    <property type="component" value="Unassembled WGS sequence"/>
</dbReference>
<dbReference type="GO" id="GO:0005829">
    <property type="term" value="C:cytosol"/>
    <property type="evidence" value="ECO:0007669"/>
    <property type="project" value="UniProtKB-ARBA"/>
</dbReference>
<dbReference type="RefSeq" id="WP_091579954.1">
    <property type="nucleotide sequence ID" value="NZ_FNDU01000001.1"/>
</dbReference>
<keyword evidence="4" id="KW-1185">Reference proteome</keyword>
<proteinExistence type="predicted"/>
<dbReference type="FunFam" id="3.20.20.100:FF:000004">
    <property type="entry name" value="Oxidoreductase, aldo/keto reductase"/>
    <property type="match status" value="1"/>
</dbReference>
<evidence type="ECO:0000313" key="3">
    <source>
        <dbReference type="EMBL" id="SDH45105.1"/>
    </source>
</evidence>
<dbReference type="InterPro" id="IPR050523">
    <property type="entry name" value="AKR_Detox_Biosynth"/>
</dbReference>
<dbReference type="CDD" id="cd19091">
    <property type="entry name" value="AKR_PsAKR"/>
    <property type="match status" value="1"/>
</dbReference>
<dbReference type="Pfam" id="PF00248">
    <property type="entry name" value="Aldo_ket_red"/>
    <property type="match status" value="1"/>
</dbReference>
<keyword evidence="1" id="KW-0560">Oxidoreductase</keyword>
<evidence type="ECO:0000256" key="1">
    <source>
        <dbReference type="ARBA" id="ARBA00023002"/>
    </source>
</evidence>
<dbReference type="GO" id="GO:0016491">
    <property type="term" value="F:oxidoreductase activity"/>
    <property type="evidence" value="ECO:0007669"/>
    <property type="project" value="UniProtKB-KW"/>
</dbReference>
<dbReference type="STRING" id="930129.SAMN05216352_101329"/>
<evidence type="ECO:0000259" key="2">
    <source>
        <dbReference type="Pfam" id="PF00248"/>
    </source>
</evidence>
<dbReference type="OrthoDB" id="9773828at2"/>
<accession>A0A1G8CI32</accession>
<reference evidence="3 4" key="1">
    <citation type="submission" date="2016-10" db="EMBL/GenBank/DDBJ databases">
        <authorList>
            <person name="de Groot N.N."/>
        </authorList>
    </citation>
    <scope>NUCLEOTIDE SEQUENCE [LARGE SCALE GENOMIC DNA]</scope>
    <source>
        <strain evidence="4">P4B,CCM 7963,CECT 7998,DSM 25260,IBRC-M 10614,KCTC 13821</strain>
    </source>
</reference>